<dbReference type="GeneID" id="30988454"/>
<dbReference type="EMBL" id="KV453925">
    <property type="protein sequence ID" value="ODV76147.1"/>
    <property type="molecule type" value="Genomic_DNA"/>
</dbReference>
<dbReference type="InterPro" id="IPR000679">
    <property type="entry name" value="Znf_GATA"/>
</dbReference>
<feature type="domain" description="GATA-type" evidence="6">
    <location>
        <begin position="183"/>
        <end position="218"/>
    </location>
</feature>
<evidence type="ECO:0000256" key="1">
    <source>
        <dbReference type="ARBA" id="ARBA00022723"/>
    </source>
</evidence>
<evidence type="ECO:0000256" key="2">
    <source>
        <dbReference type="ARBA" id="ARBA00022771"/>
    </source>
</evidence>
<evidence type="ECO:0000256" key="3">
    <source>
        <dbReference type="ARBA" id="ARBA00022833"/>
    </source>
</evidence>
<dbReference type="RefSeq" id="XP_020073186.1">
    <property type="nucleotide sequence ID" value="XM_020214058.1"/>
</dbReference>
<dbReference type="Pfam" id="PF00320">
    <property type="entry name" value="GATA"/>
    <property type="match status" value="1"/>
</dbReference>
<evidence type="ECO:0000256" key="5">
    <source>
        <dbReference type="SAM" id="MobiDB-lite"/>
    </source>
</evidence>
<evidence type="ECO:0000256" key="4">
    <source>
        <dbReference type="PROSITE-ProRule" id="PRU00094"/>
    </source>
</evidence>
<keyword evidence="3" id="KW-0862">Zinc</keyword>
<evidence type="ECO:0000259" key="6">
    <source>
        <dbReference type="PROSITE" id="PS50114"/>
    </source>
</evidence>
<keyword evidence="2 4" id="KW-0863">Zinc-finger</keyword>
<dbReference type="SUPFAM" id="SSF57716">
    <property type="entry name" value="Glucocorticoid receptor-like (DNA-binding domain)"/>
    <property type="match status" value="1"/>
</dbReference>
<proteinExistence type="predicted"/>
<dbReference type="PANTHER" id="PTHR45658">
    <property type="entry name" value="GATA TRANSCRIPTION FACTOR"/>
    <property type="match status" value="1"/>
</dbReference>
<dbReference type="PANTHER" id="PTHR45658:SF132">
    <property type="entry name" value="BIOFILM REGULATOR 1"/>
    <property type="match status" value="1"/>
</dbReference>
<dbReference type="GO" id="GO:0008270">
    <property type="term" value="F:zinc ion binding"/>
    <property type="evidence" value="ECO:0007669"/>
    <property type="project" value="UniProtKB-KW"/>
</dbReference>
<keyword evidence="8" id="KW-1185">Reference proteome</keyword>
<keyword evidence="1" id="KW-0479">Metal-binding</keyword>
<dbReference type="SMART" id="SM00401">
    <property type="entry name" value="ZnF_GATA"/>
    <property type="match status" value="1"/>
</dbReference>
<evidence type="ECO:0000313" key="8">
    <source>
        <dbReference type="Proteomes" id="UP000094389"/>
    </source>
</evidence>
<dbReference type="CDD" id="cd00202">
    <property type="entry name" value="ZnF_GATA"/>
    <property type="match status" value="1"/>
</dbReference>
<dbReference type="Gene3D" id="3.30.50.10">
    <property type="entry name" value="Erythroid Transcription Factor GATA-1, subunit A"/>
    <property type="match status" value="1"/>
</dbReference>
<accession>A0A1E4S9G3</accession>
<sequence length="286" mass="32013">MQKNTLKLPSLSSLSIPLYGEHKQRLSLPALEHHGGSIAGPTANDQTVLPIAQIPSLNYSPFEHHGHHFQSQQQTQPSGVQPHIPTQQDSHSPSSQQRQQQQLQQQQLHHHHQHEQQQQIGSQYYSVPFSVNGPIHAPVYPEVPRHYSLPVNVIPAQNGAHPIQGVYPHPLQGQTRRRPRSKRYTNLQCQRCGITETPEWRKGPNGARTLCNACGLFHAKVLKRDGAEAAALAVVNTEVKKRRRRQRKYKPNEPMTIQVPVPIALPIPMGMAPVPVQAQATTQAYC</sequence>
<evidence type="ECO:0000313" key="7">
    <source>
        <dbReference type="EMBL" id="ODV76147.1"/>
    </source>
</evidence>
<dbReference type="OrthoDB" id="2162994at2759"/>
<dbReference type="InterPro" id="IPR051140">
    <property type="entry name" value="GATA_TF"/>
</dbReference>
<name>A0A1E4S9G3_CYBJN</name>
<gene>
    <name evidence="7" type="ORF">CYBJADRAFT_165479</name>
</gene>
<dbReference type="STRING" id="983966.A0A1E4S9G3"/>
<dbReference type="GO" id="GO:0006355">
    <property type="term" value="P:regulation of DNA-templated transcription"/>
    <property type="evidence" value="ECO:0007669"/>
    <property type="project" value="InterPro"/>
</dbReference>
<feature type="compositionally biased region" description="Low complexity" evidence="5">
    <location>
        <begin position="69"/>
        <end position="107"/>
    </location>
</feature>
<dbReference type="PROSITE" id="PS50114">
    <property type="entry name" value="GATA_ZN_FINGER_2"/>
    <property type="match status" value="1"/>
</dbReference>
<organism evidence="7 8">
    <name type="scientific">Cyberlindnera jadinii (strain ATCC 18201 / CBS 1600 / BCRC 20928 / JCM 3617 / NBRC 0987 / NRRL Y-1542)</name>
    <name type="common">Torula yeast</name>
    <name type="synonym">Candida utilis</name>
    <dbReference type="NCBI Taxonomy" id="983966"/>
    <lineage>
        <taxon>Eukaryota</taxon>
        <taxon>Fungi</taxon>
        <taxon>Dikarya</taxon>
        <taxon>Ascomycota</taxon>
        <taxon>Saccharomycotina</taxon>
        <taxon>Saccharomycetes</taxon>
        <taxon>Phaffomycetales</taxon>
        <taxon>Phaffomycetaceae</taxon>
        <taxon>Cyberlindnera</taxon>
    </lineage>
</organism>
<dbReference type="InterPro" id="IPR013088">
    <property type="entry name" value="Znf_NHR/GATA"/>
</dbReference>
<dbReference type="GO" id="GO:0043565">
    <property type="term" value="F:sequence-specific DNA binding"/>
    <property type="evidence" value="ECO:0007669"/>
    <property type="project" value="InterPro"/>
</dbReference>
<dbReference type="Proteomes" id="UP000094389">
    <property type="component" value="Unassembled WGS sequence"/>
</dbReference>
<reference evidence="7 8" key="1">
    <citation type="journal article" date="2016" name="Proc. Natl. Acad. Sci. U.S.A.">
        <title>Comparative genomics of biotechnologically important yeasts.</title>
        <authorList>
            <person name="Riley R."/>
            <person name="Haridas S."/>
            <person name="Wolfe K.H."/>
            <person name="Lopes M.R."/>
            <person name="Hittinger C.T."/>
            <person name="Goeker M."/>
            <person name="Salamov A.A."/>
            <person name="Wisecaver J.H."/>
            <person name="Long T.M."/>
            <person name="Calvey C.H."/>
            <person name="Aerts A.L."/>
            <person name="Barry K.W."/>
            <person name="Choi C."/>
            <person name="Clum A."/>
            <person name="Coughlan A.Y."/>
            <person name="Deshpande S."/>
            <person name="Douglass A.P."/>
            <person name="Hanson S.J."/>
            <person name="Klenk H.-P."/>
            <person name="LaButti K.M."/>
            <person name="Lapidus A."/>
            <person name="Lindquist E.A."/>
            <person name="Lipzen A.M."/>
            <person name="Meier-Kolthoff J.P."/>
            <person name="Ohm R.A."/>
            <person name="Otillar R.P."/>
            <person name="Pangilinan J.L."/>
            <person name="Peng Y."/>
            <person name="Rokas A."/>
            <person name="Rosa C.A."/>
            <person name="Scheuner C."/>
            <person name="Sibirny A.A."/>
            <person name="Slot J.C."/>
            <person name="Stielow J.B."/>
            <person name="Sun H."/>
            <person name="Kurtzman C.P."/>
            <person name="Blackwell M."/>
            <person name="Grigoriev I.V."/>
            <person name="Jeffries T.W."/>
        </authorList>
    </citation>
    <scope>NUCLEOTIDE SEQUENCE [LARGE SCALE GENOMIC DNA]</scope>
    <source>
        <strain evidence="8">ATCC 18201 / CBS 1600 / BCRC 20928 / JCM 3617 / NBRC 0987 / NRRL Y-1542</strain>
    </source>
</reference>
<dbReference type="AlphaFoldDB" id="A0A1E4S9G3"/>
<feature type="region of interest" description="Disordered" evidence="5">
    <location>
        <begin position="59"/>
        <end position="120"/>
    </location>
</feature>
<protein>
    <recommendedName>
        <fullName evidence="6">GATA-type domain-containing protein</fullName>
    </recommendedName>
</protein>